<feature type="region of interest" description="Disordered" evidence="1">
    <location>
        <begin position="471"/>
        <end position="493"/>
    </location>
</feature>
<dbReference type="AlphaFoldDB" id="A0A542XFP8"/>
<dbReference type="InterPro" id="IPR002931">
    <property type="entry name" value="Transglutaminase-like"/>
</dbReference>
<evidence type="ECO:0000313" key="4">
    <source>
        <dbReference type="Proteomes" id="UP000318336"/>
    </source>
</evidence>
<organism evidence="3 4">
    <name type="scientific">Barrientosiimonas humi</name>
    <dbReference type="NCBI Taxonomy" id="999931"/>
    <lineage>
        <taxon>Bacteria</taxon>
        <taxon>Bacillati</taxon>
        <taxon>Actinomycetota</taxon>
        <taxon>Actinomycetes</taxon>
        <taxon>Micrococcales</taxon>
        <taxon>Dermacoccaceae</taxon>
        <taxon>Barrientosiimonas</taxon>
    </lineage>
</organism>
<dbReference type="SMART" id="SM00460">
    <property type="entry name" value="TGc"/>
    <property type="match status" value="1"/>
</dbReference>
<feature type="region of interest" description="Disordered" evidence="1">
    <location>
        <begin position="701"/>
        <end position="723"/>
    </location>
</feature>
<dbReference type="PANTHER" id="PTHR33490">
    <property type="entry name" value="BLR5614 PROTEIN-RELATED"/>
    <property type="match status" value="1"/>
</dbReference>
<sequence length="1155" mass="127539">MTIRVALEHRTTYTFDRPVKVFPHTVRLRPAPHTRTPIQAYSLKVSPRGHFLNWQQDAFGNYLARLVFPERVSELDITVGVVADMTVINPFDFFVEDYAQTYPFSYPDGLRAELDPYLVPVDEGDAGSGPGPVVRQWLADNRPADGQGIVDFLVALNQAVNRDIGYTVRFEVGVQAPDETLTKRLGSCRDSAWLLVSTLRQLGLAARFVSGYLVQLTSDVEAIDGPDGPAQDFTDLHAWAEVYVPGAGWVGLDATSGLLCGEGHIPLSATPHPSSAAPITGATEVCDVEFSYSNTVTRVHEDARVTKPYSPEHWEQVDALGSYVDGLLEREDVRLTMGGEPTFVAAGDTSADEWESSADGPQKRERARELARRLRERWAPNGLVHHGQGKWYPGEPLPRWQIQLSWRADGQPLWRDQSLLDDPWGDPRDVDAASSEQVAKCIASRLGIDDDFVQPAYEDVLNDIWSEARRPAGEARPADDLDPTDRDLDRPDVRARKIDELDARAGEPRGWVLPIFRDSESEGWGTARWRTRRRYLFLTAGTSPMGLRLPLDSVAWGEAPQEPELSTFAERGELPAPDELGTAVRPAAVRDIADAPRTALTVEERDGHVFVFLPPVEQLDAALELVAAVEGAAAEAGVPVVLEGYPLPGDPRVRSLSVTPDPGVIEVNVQPTATWADLRELTTTLFEDARQTRLATEKFDVDGTHTGTGGGNHITLGGPTPADSPLLRRPDLLRSMLTYWQHHPALSYVFSGRFIGPTSQSPRVDEGRHETLYELETAFAELDRVTGSSEAELRSQIEQDKRFDEPFEERRARQRTSQLWLTDRLLRHLLTDITGNTHRAEFCIDKLYSPDTERGRLGLLELRGFEMPPHAQMSLVQALLVRSLVARFWDEPYAAPLVRWGSRLHDRFLLPAFAAADLRDVVADTNRWLATTGPNAPQLDEAWFEPFLEFRFPRLGETDVAGVHLELRQAVEPWHVLGEEISQSGTSRYVDSSVEKVQVAASGLVEGRHVVTCNGVPVPMVPVGGTGWGTGISTGSGAAAFVGGVRFRAWAPPSALHPTIGVHSPLTFDVVDLWSRRSLGGFTYHVVHPGGRSYDDYPVNAAAAETRRGSRFEAIGHSLGEVDSSHWPVSGVGFGSAATEYPTTLDLRRHLPGDR</sequence>
<dbReference type="InterPro" id="IPR038765">
    <property type="entry name" value="Papain-like_cys_pep_sf"/>
</dbReference>
<dbReference type="PANTHER" id="PTHR33490:SF1">
    <property type="entry name" value="SLL1233 PROTEIN"/>
    <property type="match status" value="1"/>
</dbReference>
<dbReference type="InterPro" id="IPR018667">
    <property type="entry name" value="DUF2126"/>
</dbReference>
<feature type="domain" description="Transglutaminase-like" evidence="2">
    <location>
        <begin position="180"/>
        <end position="256"/>
    </location>
</feature>
<dbReference type="EMBL" id="VFOK01000001">
    <property type="protein sequence ID" value="TQL34643.1"/>
    <property type="molecule type" value="Genomic_DNA"/>
</dbReference>
<dbReference type="Pfam" id="PF09899">
    <property type="entry name" value="DUF2126"/>
    <property type="match status" value="1"/>
</dbReference>
<keyword evidence="4" id="KW-1185">Reference proteome</keyword>
<reference evidence="3 4" key="1">
    <citation type="submission" date="2019-06" db="EMBL/GenBank/DDBJ databases">
        <title>Sequencing the genomes of 1000 actinobacteria strains.</title>
        <authorList>
            <person name="Klenk H.-P."/>
        </authorList>
    </citation>
    <scope>NUCLEOTIDE SEQUENCE [LARGE SCALE GENOMIC DNA]</scope>
    <source>
        <strain evidence="3 4">DSM 24617</strain>
    </source>
</reference>
<evidence type="ECO:0000313" key="3">
    <source>
        <dbReference type="EMBL" id="TQL34643.1"/>
    </source>
</evidence>
<comment type="caution">
    <text evidence="3">The sequence shown here is derived from an EMBL/GenBank/DDBJ whole genome shotgun (WGS) entry which is preliminary data.</text>
</comment>
<feature type="compositionally biased region" description="Low complexity" evidence="1">
    <location>
        <begin position="713"/>
        <end position="723"/>
    </location>
</feature>
<gene>
    <name evidence="3" type="ORF">FB554_2819</name>
</gene>
<evidence type="ECO:0000259" key="2">
    <source>
        <dbReference type="SMART" id="SM00460"/>
    </source>
</evidence>
<dbReference type="RefSeq" id="WP_142007010.1">
    <property type="nucleotide sequence ID" value="NZ_CAJTBP010000001.1"/>
</dbReference>
<accession>A0A542XFP8</accession>
<dbReference type="InterPro" id="IPR013589">
    <property type="entry name" value="Bac_transglu_N"/>
</dbReference>
<dbReference type="OrthoDB" id="9804023at2"/>
<dbReference type="Pfam" id="PF01841">
    <property type="entry name" value="Transglut_core"/>
    <property type="match status" value="1"/>
</dbReference>
<proteinExistence type="predicted"/>
<evidence type="ECO:0000256" key="1">
    <source>
        <dbReference type="SAM" id="MobiDB-lite"/>
    </source>
</evidence>
<dbReference type="SUPFAM" id="SSF54001">
    <property type="entry name" value="Cysteine proteinases"/>
    <property type="match status" value="1"/>
</dbReference>
<dbReference type="Gene3D" id="3.10.620.30">
    <property type="match status" value="1"/>
</dbReference>
<protein>
    <submittedName>
        <fullName evidence="3">Uncharacterized protein (DUF2126 family)</fullName>
    </submittedName>
</protein>
<dbReference type="Proteomes" id="UP000318336">
    <property type="component" value="Unassembled WGS sequence"/>
</dbReference>
<name>A0A542XFP8_9MICO</name>
<dbReference type="Pfam" id="PF08379">
    <property type="entry name" value="Bact_transglu_N"/>
    <property type="match status" value="1"/>
</dbReference>